<protein>
    <recommendedName>
        <fullName evidence="1">Gp5/Type VI secretion system Vgr protein OB-fold domain-containing protein</fullName>
    </recommendedName>
</protein>
<evidence type="ECO:0000259" key="1">
    <source>
        <dbReference type="Pfam" id="PF04717"/>
    </source>
</evidence>
<dbReference type="Gene3D" id="2.40.50.230">
    <property type="entry name" value="Gp5 N-terminal domain"/>
    <property type="match status" value="1"/>
</dbReference>
<feature type="domain" description="Gp5/Type VI secretion system Vgr protein OB-fold" evidence="1">
    <location>
        <begin position="9"/>
        <end position="76"/>
    </location>
</feature>
<organism evidence="2 3">
    <name type="scientific">Neoroseomonas soli</name>
    <dbReference type="NCBI Taxonomy" id="1081025"/>
    <lineage>
        <taxon>Bacteria</taxon>
        <taxon>Pseudomonadati</taxon>
        <taxon>Pseudomonadota</taxon>
        <taxon>Alphaproteobacteria</taxon>
        <taxon>Acetobacterales</taxon>
        <taxon>Acetobacteraceae</taxon>
        <taxon>Neoroseomonas</taxon>
    </lineage>
</organism>
<gene>
    <name evidence="2" type="ORF">GXW76_12210</name>
</gene>
<reference evidence="2" key="2">
    <citation type="journal article" date="2021" name="Syst. Appl. Microbiol.">
        <title>Roseomonas hellenica sp. nov., isolated from roots of wild-growing Alkanna tinctoria.</title>
        <authorList>
            <person name="Rat A."/>
            <person name="Naranjo H.D."/>
            <person name="Lebbe L."/>
            <person name="Cnockaert M."/>
            <person name="Krigas N."/>
            <person name="Grigoriadou K."/>
            <person name="Maloupa E."/>
            <person name="Willems A."/>
        </authorList>
    </citation>
    <scope>NUCLEOTIDE SEQUENCE</scope>
    <source>
        <strain evidence="2">LMG 31231</strain>
    </source>
</reference>
<dbReference type="RefSeq" id="WP_211862310.1">
    <property type="nucleotide sequence ID" value="NZ_JAAEDM010000029.1"/>
</dbReference>
<evidence type="ECO:0000313" key="2">
    <source>
        <dbReference type="EMBL" id="MBR0671935.1"/>
    </source>
</evidence>
<dbReference type="Proteomes" id="UP001138751">
    <property type="component" value="Unassembled WGS sequence"/>
</dbReference>
<evidence type="ECO:0000313" key="3">
    <source>
        <dbReference type="Proteomes" id="UP001138751"/>
    </source>
</evidence>
<comment type="caution">
    <text evidence="2">The sequence shown here is derived from an EMBL/GenBank/DDBJ whole genome shotgun (WGS) entry which is preliminary data.</text>
</comment>
<proteinExistence type="predicted"/>
<sequence length="78" mass="7773">MATMHGLARGIVTDTSDPSGAGRVRIQLPALAGSGGVWASVCTPFGATPGSTTPIGAEVWVGFEHGDENRPVVLGVAG</sequence>
<name>A0A9X9WXQ6_9PROT</name>
<dbReference type="InterPro" id="IPR006531">
    <property type="entry name" value="Gp5/Vgr_OB"/>
</dbReference>
<dbReference type="EMBL" id="JAAEDM010000029">
    <property type="protein sequence ID" value="MBR0671935.1"/>
    <property type="molecule type" value="Genomic_DNA"/>
</dbReference>
<dbReference type="InterPro" id="IPR037026">
    <property type="entry name" value="Vgr_OB-fold_dom_sf"/>
</dbReference>
<dbReference type="SUPFAM" id="SSF69255">
    <property type="entry name" value="gp5 N-terminal domain-like"/>
    <property type="match status" value="1"/>
</dbReference>
<dbReference type="Pfam" id="PF04717">
    <property type="entry name" value="Phage_base_V"/>
    <property type="match status" value="1"/>
</dbReference>
<accession>A0A9X9WXQ6</accession>
<reference evidence="2" key="1">
    <citation type="submission" date="2020-01" db="EMBL/GenBank/DDBJ databases">
        <authorList>
            <person name="Rat A."/>
        </authorList>
    </citation>
    <scope>NUCLEOTIDE SEQUENCE</scope>
    <source>
        <strain evidence="2">LMG 31231</strain>
    </source>
</reference>
<keyword evidence="3" id="KW-1185">Reference proteome</keyword>
<dbReference type="AlphaFoldDB" id="A0A9X9WXQ6"/>